<keyword evidence="5" id="KW-1185">Reference proteome</keyword>
<feature type="region of interest" description="Disordered" evidence="2">
    <location>
        <begin position="120"/>
        <end position="147"/>
    </location>
</feature>
<comment type="caution">
    <text evidence="4">The sequence shown here is derived from an EMBL/GenBank/DDBJ whole genome shotgun (WGS) entry which is preliminary data.</text>
</comment>
<reference evidence="4 5" key="1">
    <citation type="journal article" date="2018" name="MBio">
        <title>Comparative Genomics Reveals the Core Gene Toolbox for the Fungus-Insect Symbiosis.</title>
        <authorList>
            <person name="Wang Y."/>
            <person name="Stata M."/>
            <person name="Wang W."/>
            <person name="Stajich J.E."/>
            <person name="White M.M."/>
            <person name="Moncalvo J.M."/>
        </authorList>
    </citation>
    <scope>NUCLEOTIDE SEQUENCE [LARGE SCALE GENOMIC DNA]</scope>
    <source>
        <strain evidence="4 5">SC-DP-2</strain>
    </source>
</reference>
<organism evidence="4 5">
    <name type="scientific">Smittium megazygosporum</name>
    <dbReference type="NCBI Taxonomy" id="133381"/>
    <lineage>
        <taxon>Eukaryota</taxon>
        <taxon>Fungi</taxon>
        <taxon>Fungi incertae sedis</taxon>
        <taxon>Zoopagomycota</taxon>
        <taxon>Kickxellomycotina</taxon>
        <taxon>Harpellomycetes</taxon>
        <taxon>Harpellales</taxon>
        <taxon>Legeriomycetaceae</taxon>
        <taxon>Smittium</taxon>
    </lineage>
</organism>
<dbReference type="EMBL" id="MBFS01000027">
    <property type="protein sequence ID" value="PVV05209.1"/>
    <property type="molecule type" value="Genomic_DNA"/>
</dbReference>
<gene>
    <name evidence="4" type="ORF">BB560_000278</name>
</gene>
<dbReference type="STRING" id="133381.A0A2T9ZKU3"/>
<dbReference type="InterPro" id="IPR036910">
    <property type="entry name" value="HMG_box_dom_sf"/>
</dbReference>
<sequence>MKNLFPCTLLRSCKIPSSTIISTKIRTLPIFYNACSSQLPLYPSRLDLPFVKNFRTISCAQNLSSTVEYSSTSNDSFLNLDPKQNQTSFSNSSNLESVSETKTEDGNDKVIHIFMKNTPRHTGRKCQTEDPSPLSRKQNSSKPIISPPPITITSTNIFVREEYRQKKPRIYNGKMLIGYNKVLMEKWNTFSDEEKRPYIEKAKIERLKLQENLKEWWENVDLNLVKLENKRRENINAIRKAKGKYKMPLLKNPFLEKNNTPNAFCIFLKNEKSNYSHLRPTEQFKAVARDWKELSDEEKGYYNDLYNEEIKKANPEL</sequence>
<proteinExistence type="predicted"/>
<dbReference type="InterPro" id="IPR009071">
    <property type="entry name" value="HMG_box_dom"/>
</dbReference>
<dbReference type="PROSITE" id="PS50118">
    <property type="entry name" value="HMG_BOX_2"/>
    <property type="match status" value="2"/>
</dbReference>
<feature type="domain" description="HMG box" evidence="3">
    <location>
        <begin position="257"/>
        <end position="317"/>
    </location>
</feature>
<keyword evidence="1" id="KW-0238">DNA-binding</keyword>
<feature type="DNA-binding region" description="HMG box" evidence="1">
    <location>
        <begin position="148"/>
        <end position="217"/>
    </location>
</feature>
<name>A0A2T9ZKU3_9FUNG</name>
<dbReference type="Gene3D" id="1.10.30.10">
    <property type="entry name" value="High mobility group box domain"/>
    <property type="match status" value="2"/>
</dbReference>
<dbReference type="GO" id="GO:0005634">
    <property type="term" value="C:nucleus"/>
    <property type="evidence" value="ECO:0007669"/>
    <property type="project" value="UniProtKB-UniRule"/>
</dbReference>
<dbReference type="Proteomes" id="UP000245609">
    <property type="component" value="Unassembled WGS sequence"/>
</dbReference>
<feature type="region of interest" description="Disordered" evidence="2">
    <location>
        <begin position="80"/>
        <end position="104"/>
    </location>
</feature>
<evidence type="ECO:0000313" key="4">
    <source>
        <dbReference type="EMBL" id="PVV05209.1"/>
    </source>
</evidence>
<evidence type="ECO:0000256" key="2">
    <source>
        <dbReference type="SAM" id="MobiDB-lite"/>
    </source>
</evidence>
<evidence type="ECO:0000313" key="5">
    <source>
        <dbReference type="Proteomes" id="UP000245609"/>
    </source>
</evidence>
<feature type="DNA-binding region" description="HMG box" evidence="1">
    <location>
        <begin position="257"/>
        <end position="317"/>
    </location>
</feature>
<evidence type="ECO:0000259" key="3">
    <source>
        <dbReference type="PROSITE" id="PS50118"/>
    </source>
</evidence>
<feature type="domain" description="HMG box" evidence="3">
    <location>
        <begin position="148"/>
        <end position="217"/>
    </location>
</feature>
<dbReference type="AlphaFoldDB" id="A0A2T9ZKU3"/>
<dbReference type="SMART" id="SM00398">
    <property type="entry name" value="HMG"/>
    <property type="match status" value="2"/>
</dbReference>
<evidence type="ECO:0000256" key="1">
    <source>
        <dbReference type="PROSITE-ProRule" id="PRU00267"/>
    </source>
</evidence>
<keyword evidence="1" id="KW-0539">Nucleus</keyword>
<dbReference type="OrthoDB" id="1919336at2759"/>
<feature type="compositionally biased region" description="Low complexity" evidence="2">
    <location>
        <begin position="88"/>
        <end position="98"/>
    </location>
</feature>
<dbReference type="GO" id="GO:0003677">
    <property type="term" value="F:DNA binding"/>
    <property type="evidence" value="ECO:0007669"/>
    <property type="project" value="UniProtKB-UniRule"/>
</dbReference>
<accession>A0A2T9ZKU3</accession>
<protein>
    <recommendedName>
        <fullName evidence="3">HMG box domain-containing protein</fullName>
    </recommendedName>
</protein>
<dbReference type="Pfam" id="PF09011">
    <property type="entry name" value="HMG_box_2"/>
    <property type="match status" value="1"/>
</dbReference>
<dbReference type="SUPFAM" id="SSF47095">
    <property type="entry name" value="HMG-box"/>
    <property type="match status" value="2"/>
</dbReference>
<dbReference type="CDD" id="cd00084">
    <property type="entry name" value="HMG-box_SF"/>
    <property type="match status" value="1"/>
</dbReference>